<dbReference type="SUPFAM" id="SSF46689">
    <property type="entry name" value="Homeodomain-like"/>
    <property type="match status" value="1"/>
</dbReference>
<dbReference type="EMBL" id="BAAAYN010000003">
    <property type="protein sequence ID" value="GAA3382573.1"/>
    <property type="molecule type" value="Genomic_DNA"/>
</dbReference>
<gene>
    <name evidence="4" type="ORF">GCM10020369_04970</name>
</gene>
<dbReference type="InterPro" id="IPR009057">
    <property type="entry name" value="Homeodomain-like_sf"/>
</dbReference>
<dbReference type="RefSeq" id="WP_345726286.1">
    <property type="nucleotide sequence ID" value="NZ_BAAAYN010000003.1"/>
</dbReference>
<evidence type="ECO:0000313" key="5">
    <source>
        <dbReference type="Proteomes" id="UP001501676"/>
    </source>
</evidence>
<dbReference type="Proteomes" id="UP001501676">
    <property type="component" value="Unassembled WGS sequence"/>
</dbReference>
<name>A0ABP6SQP6_9ACTN</name>
<dbReference type="PANTHER" id="PTHR30055">
    <property type="entry name" value="HTH-TYPE TRANSCRIPTIONAL REGULATOR RUTR"/>
    <property type="match status" value="1"/>
</dbReference>
<dbReference type="PRINTS" id="PR00455">
    <property type="entry name" value="HTHTETR"/>
</dbReference>
<proteinExistence type="predicted"/>
<dbReference type="InterPro" id="IPR001647">
    <property type="entry name" value="HTH_TetR"/>
</dbReference>
<evidence type="ECO:0000256" key="1">
    <source>
        <dbReference type="ARBA" id="ARBA00023125"/>
    </source>
</evidence>
<feature type="DNA-binding region" description="H-T-H motif" evidence="2">
    <location>
        <begin position="41"/>
        <end position="60"/>
    </location>
</feature>
<dbReference type="InterPro" id="IPR050109">
    <property type="entry name" value="HTH-type_TetR-like_transc_reg"/>
</dbReference>
<dbReference type="Gene3D" id="1.10.357.10">
    <property type="entry name" value="Tetracycline Repressor, domain 2"/>
    <property type="match status" value="1"/>
</dbReference>
<feature type="domain" description="HTH tetR-type" evidence="3">
    <location>
        <begin position="18"/>
        <end position="78"/>
    </location>
</feature>
<protein>
    <recommendedName>
        <fullName evidence="3">HTH tetR-type domain-containing protein</fullName>
    </recommendedName>
</protein>
<dbReference type="PANTHER" id="PTHR30055:SF242">
    <property type="entry name" value="HTH-TYPE TRANSCRIPTIONAL REPRESSOR KSTR"/>
    <property type="match status" value="1"/>
</dbReference>
<evidence type="ECO:0000313" key="4">
    <source>
        <dbReference type="EMBL" id="GAA3382573.1"/>
    </source>
</evidence>
<keyword evidence="5" id="KW-1185">Reference proteome</keyword>
<keyword evidence="1 2" id="KW-0238">DNA-binding</keyword>
<dbReference type="Pfam" id="PF00440">
    <property type="entry name" value="TetR_N"/>
    <property type="match status" value="1"/>
</dbReference>
<evidence type="ECO:0000256" key="2">
    <source>
        <dbReference type="PROSITE-ProRule" id="PRU00335"/>
    </source>
</evidence>
<dbReference type="PROSITE" id="PS50977">
    <property type="entry name" value="HTH_TETR_2"/>
    <property type="match status" value="1"/>
</dbReference>
<accession>A0ABP6SQP6</accession>
<reference evidence="5" key="1">
    <citation type="journal article" date="2019" name="Int. J. Syst. Evol. Microbiol.">
        <title>The Global Catalogue of Microorganisms (GCM) 10K type strain sequencing project: providing services to taxonomists for standard genome sequencing and annotation.</title>
        <authorList>
            <consortium name="The Broad Institute Genomics Platform"/>
            <consortium name="The Broad Institute Genome Sequencing Center for Infectious Disease"/>
            <person name="Wu L."/>
            <person name="Ma J."/>
        </authorList>
    </citation>
    <scope>NUCLEOTIDE SEQUENCE [LARGE SCALE GENOMIC DNA]</scope>
    <source>
        <strain evidence="5">JCM 9458</strain>
    </source>
</reference>
<comment type="caution">
    <text evidence="4">The sequence shown here is derived from an EMBL/GenBank/DDBJ whole genome shotgun (WGS) entry which is preliminary data.</text>
</comment>
<sequence>MATQAGGLPLDGMPAWQRARRQRIVDAALAALERHEYEQIQIRDVAQAADVALGTLYRYFSSKEHLYAAVLQEWAALGRAGATRSRRRSAEARLRSRMHGVITAFERQPQFYKVHMLLQSSSDPNVVALMAEFAASARATLAEDLAVLGSDRAHDVATMLWSIINSMLSRAIHHDGSMTEVYRIADRFIDLLAPELAEAALTP</sequence>
<organism evidence="4 5">
    <name type="scientific">Cryptosporangium minutisporangium</name>
    <dbReference type="NCBI Taxonomy" id="113569"/>
    <lineage>
        <taxon>Bacteria</taxon>
        <taxon>Bacillati</taxon>
        <taxon>Actinomycetota</taxon>
        <taxon>Actinomycetes</taxon>
        <taxon>Cryptosporangiales</taxon>
        <taxon>Cryptosporangiaceae</taxon>
        <taxon>Cryptosporangium</taxon>
    </lineage>
</organism>
<evidence type="ECO:0000259" key="3">
    <source>
        <dbReference type="PROSITE" id="PS50977"/>
    </source>
</evidence>